<dbReference type="EMBL" id="BFBY01000003">
    <property type="protein sequence ID" value="GBG04567.1"/>
    <property type="molecule type" value="Genomic_DNA"/>
</dbReference>
<dbReference type="OrthoDB" id="2303669at2"/>
<dbReference type="InterPro" id="IPR025659">
    <property type="entry name" value="Tubby-like_C"/>
</dbReference>
<dbReference type="SUPFAM" id="SSF54518">
    <property type="entry name" value="Tubby C-terminal domain-like"/>
    <property type="match status" value="1"/>
</dbReference>
<dbReference type="RefSeq" id="WP_117117917.1">
    <property type="nucleotide sequence ID" value="NZ_BFBY01000003.1"/>
</dbReference>
<protein>
    <submittedName>
        <fullName evidence="1">Uncharacterized protein</fullName>
    </submittedName>
</protein>
<dbReference type="AlphaFoldDB" id="A0A2Z6TP73"/>
<evidence type="ECO:0000313" key="2">
    <source>
        <dbReference type="Proteomes" id="UP000257317"/>
    </source>
</evidence>
<comment type="caution">
    <text evidence="1">The sequence shown here is derived from an EMBL/GenBank/DDBJ whole genome shotgun (WGS) entry which is preliminary data.</text>
</comment>
<name>A0A2Z6TP73_9LACO</name>
<proteinExistence type="predicted"/>
<keyword evidence="2" id="KW-1185">Reference proteome</keyword>
<dbReference type="Proteomes" id="UP000257317">
    <property type="component" value="Unassembled WGS sequence"/>
</dbReference>
<sequence>MKYSVLLNKSPILGQIPVIDEKGEIIFFISGNLDNVNHTIILTNKFRKEIGRLYLDSSKLINSYTIDVIGHSLVKVKKLNSSFTNVFYITQLNYWVKGSIKKGNYAFYKNIHEMAAIKTIITENGYTLSCKIKKPEDIPFILLSSILFTQWHSTPLHLPVFPIFPQKFRLMKYN</sequence>
<accession>A0A2Z6TP73</accession>
<gene>
    <name evidence="1" type="ORF">LrDSM24759_04810</name>
</gene>
<evidence type="ECO:0000313" key="1">
    <source>
        <dbReference type="EMBL" id="GBG04567.1"/>
    </source>
</evidence>
<reference evidence="2" key="1">
    <citation type="submission" date="2018-03" db="EMBL/GenBank/DDBJ databases">
        <title>New taxa in the Lactobacillus gasseri group.</title>
        <authorList>
            <person name="Tanizawa Y."/>
            <person name="Tohno M."/>
            <person name="Endo A."/>
            <person name="Arita M."/>
        </authorList>
    </citation>
    <scope>NUCLEOTIDE SEQUENCE [LARGE SCALE GENOMIC DNA]</scope>
    <source>
        <strain evidence="2">DSM 24759</strain>
    </source>
</reference>
<organism evidence="1 2">
    <name type="scientific">Lactobacillus rodentium</name>
    <dbReference type="NCBI Taxonomy" id="947835"/>
    <lineage>
        <taxon>Bacteria</taxon>
        <taxon>Bacillati</taxon>
        <taxon>Bacillota</taxon>
        <taxon>Bacilli</taxon>
        <taxon>Lactobacillales</taxon>
        <taxon>Lactobacillaceae</taxon>
        <taxon>Lactobacillus</taxon>
    </lineage>
</organism>